<accession>A0A2P5BYD6</accession>
<reference evidence="3" key="1">
    <citation type="submission" date="2016-06" db="EMBL/GenBank/DDBJ databases">
        <title>Parallel loss of symbiosis genes in relatives of nitrogen-fixing non-legume Parasponia.</title>
        <authorList>
            <person name="Van Velzen R."/>
            <person name="Holmer R."/>
            <person name="Bu F."/>
            <person name="Rutten L."/>
            <person name="Van Zeijl A."/>
            <person name="Liu W."/>
            <person name="Santuari L."/>
            <person name="Cao Q."/>
            <person name="Sharma T."/>
            <person name="Shen D."/>
            <person name="Roswanjaya Y."/>
            <person name="Wardhani T."/>
            <person name="Kalhor M.S."/>
            <person name="Jansen J."/>
            <person name="Van den Hoogen J."/>
            <person name="Gungor B."/>
            <person name="Hartog M."/>
            <person name="Hontelez J."/>
            <person name="Verver J."/>
            <person name="Yang W.-C."/>
            <person name="Schijlen E."/>
            <person name="Repin R."/>
            <person name="Schilthuizen M."/>
            <person name="Schranz E."/>
            <person name="Heidstra R."/>
            <person name="Miyata K."/>
            <person name="Fedorova E."/>
            <person name="Kohlen W."/>
            <person name="Bisseling T."/>
            <person name="Smit S."/>
            <person name="Geurts R."/>
        </authorList>
    </citation>
    <scope>NUCLEOTIDE SEQUENCE [LARGE SCALE GENOMIC DNA]</scope>
    <source>
        <strain evidence="3">cv. WU1-14</strain>
    </source>
</reference>
<gene>
    <name evidence="2" type="ORF">PanWU01x14_199620</name>
</gene>
<keyword evidence="1" id="KW-1133">Transmembrane helix</keyword>
<proteinExistence type="predicted"/>
<evidence type="ECO:0000313" key="3">
    <source>
        <dbReference type="Proteomes" id="UP000237105"/>
    </source>
</evidence>
<feature type="transmembrane region" description="Helical" evidence="1">
    <location>
        <begin position="57"/>
        <end position="77"/>
    </location>
</feature>
<dbReference type="AlphaFoldDB" id="A0A2P5BYD6"/>
<keyword evidence="1" id="KW-0472">Membrane</keyword>
<protein>
    <submittedName>
        <fullName evidence="2">Uncharacterized protein</fullName>
    </submittedName>
</protein>
<comment type="caution">
    <text evidence="2">The sequence shown here is derived from an EMBL/GenBank/DDBJ whole genome shotgun (WGS) entry which is preliminary data.</text>
</comment>
<evidence type="ECO:0000256" key="1">
    <source>
        <dbReference type="SAM" id="Phobius"/>
    </source>
</evidence>
<dbReference type="OrthoDB" id="10452943at2759"/>
<keyword evidence="1" id="KW-0812">Transmembrane</keyword>
<sequence length="82" mass="9441">MREVTRRSRDVFPLLLARGPGPGRVPLIYRRVFLHFLGTFLSLQIADLTSPIPTAPIFFLSWSILYGYTTRMLMLLLTKMVT</sequence>
<name>A0A2P5BYD6_PARAD</name>
<dbReference type="EMBL" id="JXTB01000202">
    <property type="protein sequence ID" value="PON53800.1"/>
    <property type="molecule type" value="Genomic_DNA"/>
</dbReference>
<keyword evidence="3" id="KW-1185">Reference proteome</keyword>
<organism evidence="2 3">
    <name type="scientific">Parasponia andersonii</name>
    <name type="common">Sponia andersonii</name>
    <dbReference type="NCBI Taxonomy" id="3476"/>
    <lineage>
        <taxon>Eukaryota</taxon>
        <taxon>Viridiplantae</taxon>
        <taxon>Streptophyta</taxon>
        <taxon>Embryophyta</taxon>
        <taxon>Tracheophyta</taxon>
        <taxon>Spermatophyta</taxon>
        <taxon>Magnoliopsida</taxon>
        <taxon>eudicotyledons</taxon>
        <taxon>Gunneridae</taxon>
        <taxon>Pentapetalae</taxon>
        <taxon>rosids</taxon>
        <taxon>fabids</taxon>
        <taxon>Rosales</taxon>
        <taxon>Cannabaceae</taxon>
        <taxon>Parasponia</taxon>
    </lineage>
</organism>
<dbReference type="Proteomes" id="UP000237105">
    <property type="component" value="Unassembled WGS sequence"/>
</dbReference>
<evidence type="ECO:0000313" key="2">
    <source>
        <dbReference type="EMBL" id="PON53800.1"/>
    </source>
</evidence>
<feature type="transmembrane region" description="Helical" evidence="1">
    <location>
        <begin position="28"/>
        <end position="45"/>
    </location>
</feature>